<organism evidence="1 2">
    <name type="scientific">Auriscalpium vulgare</name>
    <dbReference type="NCBI Taxonomy" id="40419"/>
    <lineage>
        <taxon>Eukaryota</taxon>
        <taxon>Fungi</taxon>
        <taxon>Dikarya</taxon>
        <taxon>Basidiomycota</taxon>
        <taxon>Agaricomycotina</taxon>
        <taxon>Agaricomycetes</taxon>
        <taxon>Russulales</taxon>
        <taxon>Auriscalpiaceae</taxon>
        <taxon>Auriscalpium</taxon>
    </lineage>
</organism>
<dbReference type="Proteomes" id="UP000814033">
    <property type="component" value="Unassembled WGS sequence"/>
</dbReference>
<protein>
    <submittedName>
        <fullName evidence="1">FAD/NAD-P-binding domain-containing protein</fullName>
    </submittedName>
</protein>
<accession>A0ACB8RKK1</accession>
<reference evidence="1" key="1">
    <citation type="submission" date="2021-02" db="EMBL/GenBank/DDBJ databases">
        <authorList>
            <consortium name="DOE Joint Genome Institute"/>
            <person name="Ahrendt S."/>
            <person name="Looney B.P."/>
            <person name="Miyauchi S."/>
            <person name="Morin E."/>
            <person name="Drula E."/>
            <person name="Courty P.E."/>
            <person name="Chicoki N."/>
            <person name="Fauchery L."/>
            <person name="Kohler A."/>
            <person name="Kuo A."/>
            <person name="Labutti K."/>
            <person name="Pangilinan J."/>
            <person name="Lipzen A."/>
            <person name="Riley R."/>
            <person name="Andreopoulos W."/>
            <person name="He G."/>
            <person name="Johnson J."/>
            <person name="Barry K.W."/>
            <person name="Grigoriev I.V."/>
            <person name="Nagy L."/>
            <person name="Hibbett D."/>
            <person name="Henrissat B."/>
            <person name="Matheny P.B."/>
            <person name="Labbe J."/>
            <person name="Martin F."/>
        </authorList>
    </citation>
    <scope>NUCLEOTIDE SEQUENCE</scope>
    <source>
        <strain evidence="1">FP105234-sp</strain>
    </source>
</reference>
<dbReference type="EMBL" id="MU275982">
    <property type="protein sequence ID" value="KAI0044474.1"/>
    <property type="molecule type" value="Genomic_DNA"/>
</dbReference>
<evidence type="ECO:0000313" key="1">
    <source>
        <dbReference type="EMBL" id="KAI0044474.1"/>
    </source>
</evidence>
<evidence type="ECO:0000313" key="2">
    <source>
        <dbReference type="Proteomes" id="UP000814033"/>
    </source>
</evidence>
<comment type="caution">
    <text evidence="1">The sequence shown here is derived from an EMBL/GenBank/DDBJ whole genome shotgun (WGS) entry which is preliminary data.</text>
</comment>
<gene>
    <name evidence="1" type="ORF">FA95DRAFT_1624406</name>
</gene>
<proteinExistence type="predicted"/>
<keyword evidence="2" id="KW-1185">Reference proteome</keyword>
<name>A0ACB8RKK1_9AGAM</name>
<reference evidence="1" key="2">
    <citation type="journal article" date="2022" name="New Phytol.">
        <title>Evolutionary transition to the ectomycorrhizal habit in the genomes of a hyperdiverse lineage of mushroom-forming fungi.</title>
        <authorList>
            <person name="Looney B."/>
            <person name="Miyauchi S."/>
            <person name="Morin E."/>
            <person name="Drula E."/>
            <person name="Courty P.E."/>
            <person name="Kohler A."/>
            <person name="Kuo A."/>
            <person name="LaButti K."/>
            <person name="Pangilinan J."/>
            <person name="Lipzen A."/>
            <person name="Riley R."/>
            <person name="Andreopoulos W."/>
            <person name="He G."/>
            <person name="Johnson J."/>
            <person name="Nolan M."/>
            <person name="Tritt A."/>
            <person name="Barry K.W."/>
            <person name="Grigoriev I.V."/>
            <person name="Nagy L.G."/>
            <person name="Hibbett D."/>
            <person name="Henrissat B."/>
            <person name="Matheny P.B."/>
            <person name="Labbe J."/>
            <person name="Martin F.M."/>
        </authorList>
    </citation>
    <scope>NUCLEOTIDE SEQUENCE</scope>
    <source>
        <strain evidence="1">FP105234-sp</strain>
    </source>
</reference>
<sequence length="579" mass="64665">MSTPELKAARDGPHVKSVGIIGAGLAGLITAHTLLQDGFADLEILTRDRAVGGVWMEDRVYTGLQVNNLHGEFSFSCFPMSPESRGGRLSGHDLKWYMRKFGEKYLEGKFRFNTEVLNVRRDSSGEGWRVQVRDAVSGLSETLRYARIVLCTGGCSNPRIPDALSPAAAQAAHFHGPVMHSRDFKHHIEELVPSRKSLESVSDDETGQIVVVGGGRSAQDISAYLANRGRKVTMVFRTADAFLATAKPLPKCIRKSRFVSAFSPHSELNTGLERFLHTTWLGSKIVNSFWKHMTEQSFKALKIPADSPLRRAHSPYWSVTKDEGVPDPVRFHAVVNAGKIDLVAPARVERFGTDGQSVVLADGRVLQADAVVLATGYVSSWLSIFDEETREELGLNRHPLSEGAAKCRWDYKSLRNPPSAYFEGEQADALIIRGLVPAKNILRRDFAINGAVITNFNTLTCEVSAHWISSYFLGDQMRIPASVDEAVAQAERNAAWMRRRYPDMLQYLNESYSSSAAFWTWPQWNDDLLADMGLKTRRSGGNCLTWPFKVVRLNEIANLKDERDAKRRSERDLLPRQCV</sequence>